<accession>A0A1H6F3N6</accession>
<dbReference type="EMBL" id="FMSV02000111">
    <property type="protein sequence ID" value="SEH04788.1"/>
    <property type="molecule type" value="Genomic_DNA"/>
</dbReference>
<evidence type="ECO:0000313" key="1">
    <source>
        <dbReference type="EMBL" id="SEH04788.1"/>
    </source>
</evidence>
<proteinExistence type="predicted"/>
<keyword evidence="2" id="KW-1185">Reference proteome</keyword>
<gene>
    <name evidence="1" type="ORF">MBHS_00640</name>
</gene>
<organism evidence="1 2">
    <name type="scientific">Candidatus Venteria ishoeyi</name>
    <dbReference type="NCBI Taxonomy" id="1899563"/>
    <lineage>
        <taxon>Bacteria</taxon>
        <taxon>Pseudomonadati</taxon>
        <taxon>Pseudomonadota</taxon>
        <taxon>Gammaproteobacteria</taxon>
        <taxon>Thiotrichales</taxon>
        <taxon>Thiotrichaceae</taxon>
        <taxon>Venteria</taxon>
    </lineage>
</organism>
<name>A0A1H6F3N6_9GAMM</name>
<dbReference type="Proteomes" id="UP000236724">
    <property type="component" value="Unassembled WGS sequence"/>
</dbReference>
<reference evidence="1 2" key="1">
    <citation type="submission" date="2016-10" db="EMBL/GenBank/DDBJ databases">
        <authorList>
            <person name="de Groot N.N."/>
        </authorList>
    </citation>
    <scope>NUCLEOTIDE SEQUENCE [LARGE SCALE GENOMIC DNA]</scope>
    <source>
        <strain evidence="1">MBHS1</strain>
    </source>
</reference>
<evidence type="ECO:0000313" key="2">
    <source>
        <dbReference type="Proteomes" id="UP000236724"/>
    </source>
</evidence>
<protein>
    <submittedName>
        <fullName evidence="1">Uncharacterized protein</fullName>
    </submittedName>
</protein>
<dbReference type="OrthoDB" id="6116181at2"/>
<dbReference type="AlphaFoldDB" id="A0A1H6F3N6"/>
<sequence length="199" mass="22248">MKIVKEGDKRKVVCPDCGLSSATYALRDIDFSDKSGIVKNVLAAVCDSCTQVVSIPKQSTAKVRAKYNKIKIPIDVRIPAHYLDILSLASQRIEPTLTESFNKHLVLYYLHALSSGRYSAYNLNSLLNSDLAKAKASKRFSLKLNNKSMLEIQSLMESQNIRSNTDVFKTVILKINKDIVQQKKPKHLSELQNFAAAFA</sequence>
<dbReference type="RefSeq" id="WP_103918814.1">
    <property type="nucleotide sequence ID" value="NZ_FMSV02000111.1"/>
</dbReference>